<keyword evidence="2" id="KW-1185">Reference proteome</keyword>
<dbReference type="AlphaFoldDB" id="A0A1F5L1E1"/>
<organism evidence="1 2">
    <name type="scientific">Penicillium arizonense</name>
    <dbReference type="NCBI Taxonomy" id="1835702"/>
    <lineage>
        <taxon>Eukaryota</taxon>
        <taxon>Fungi</taxon>
        <taxon>Dikarya</taxon>
        <taxon>Ascomycota</taxon>
        <taxon>Pezizomycotina</taxon>
        <taxon>Eurotiomycetes</taxon>
        <taxon>Eurotiomycetidae</taxon>
        <taxon>Eurotiales</taxon>
        <taxon>Aspergillaceae</taxon>
        <taxon>Penicillium</taxon>
    </lineage>
</organism>
<proteinExistence type="predicted"/>
<sequence>MRRVSFNGRKSSLLRDDSEVLAMIQDTFHHLVQTRVQNGLPPIAITCFFEELPLRVVGVVVPSHSAILPGHTNTGFTAVAGELLRWMRESS</sequence>
<accession>A0A1F5L1E1</accession>
<dbReference type="RefSeq" id="XP_022482482.1">
    <property type="nucleotide sequence ID" value="XM_022637661.1"/>
</dbReference>
<dbReference type="OrthoDB" id="5086500at2759"/>
<dbReference type="GeneID" id="34582395"/>
<protein>
    <submittedName>
        <fullName evidence="1">Uncharacterized protein</fullName>
    </submittedName>
</protein>
<name>A0A1F5L1E1_PENAI</name>
<evidence type="ECO:0000313" key="1">
    <source>
        <dbReference type="EMBL" id="OGE47015.1"/>
    </source>
</evidence>
<comment type="caution">
    <text evidence="1">The sequence shown here is derived from an EMBL/GenBank/DDBJ whole genome shotgun (WGS) entry which is preliminary data.</text>
</comment>
<gene>
    <name evidence="1" type="ORF">PENARI_c075G07875</name>
</gene>
<dbReference type="Proteomes" id="UP000177622">
    <property type="component" value="Unassembled WGS sequence"/>
</dbReference>
<reference evidence="1 2" key="1">
    <citation type="journal article" date="2016" name="Sci. Rep.">
        <title>Penicillium arizonense, a new, genome sequenced fungal species, reveals a high chemical diversity in secreted metabolites.</title>
        <authorList>
            <person name="Grijseels S."/>
            <person name="Nielsen J.C."/>
            <person name="Randelovic M."/>
            <person name="Nielsen J."/>
            <person name="Nielsen K.F."/>
            <person name="Workman M."/>
            <person name="Frisvad J.C."/>
        </authorList>
    </citation>
    <scope>NUCLEOTIDE SEQUENCE [LARGE SCALE GENOMIC DNA]</scope>
    <source>
        <strain evidence="1 2">CBS 141311</strain>
    </source>
</reference>
<evidence type="ECO:0000313" key="2">
    <source>
        <dbReference type="Proteomes" id="UP000177622"/>
    </source>
</evidence>
<dbReference type="EMBL" id="LXJU01000075">
    <property type="protein sequence ID" value="OGE47015.1"/>
    <property type="molecule type" value="Genomic_DNA"/>
</dbReference>